<evidence type="ECO:0000313" key="4">
    <source>
        <dbReference type="Proteomes" id="UP000287166"/>
    </source>
</evidence>
<proteinExistence type="predicted"/>
<dbReference type="EMBL" id="BFAD01000004">
    <property type="protein sequence ID" value="GBE82761.1"/>
    <property type="molecule type" value="Genomic_DNA"/>
</dbReference>
<dbReference type="GeneID" id="38779678"/>
<reference evidence="3 4" key="1">
    <citation type="journal article" date="2018" name="Sci. Rep.">
        <title>Genome sequence of the cauliflower mushroom Sparassis crispa (Hanabiratake) and its association with beneficial usage.</title>
        <authorList>
            <person name="Kiyama R."/>
            <person name="Furutani Y."/>
            <person name="Kawaguchi K."/>
            <person name="Nakanishi T."/>
        </authorList>
    </citation>
    <scope>NUCLEOTIDE SEQUENCE [LARGE SCALE GENOMIC DNA]</scope>
</reference>
<evidence type="ECO:0000256" key="1">
    <source>
        <dbReference type="SAM" id="MobiDB-lite"/>
    </source>
</evidence>
<dbReference type="AlphaFoldDB" id="A0A401GKR2"/>
<feature type="region of interest" description="Disordered" evidence="1">
    <location>
        <begin position="114"/>
        <end position="140"/>
    </location>
</feature>
<gene>
    <name evidence="3" type="ORF">SCP_0411460</name>
</gene>
<dbReference type="Proteomes" id="UP000287166">
    <property type="component" value="Unassembled WGS sequence"/>
</dbReference>
<sequence>MQALPLITPHVWVRRDRLIRLRLGTWLAQKGDFLMHHTVRGKRASDKRPPRLIDADSSYSPSHTLNVMQSRVVLLFITLVVLACLAVANAVPLYDEAAIKRELKQYKMRRRANPAAIRDDGWKPKPSKKWHEDVAVPTPA</sequence>
<evidence type="ECO:0000313" key="3">
    <source>
        <dbReference type="EMBL" id="GBE82761.1"/>
    </source>
</evidence>
<name>A0A401GKR2_9APHY</name>
<evidence type="ECO:0000256" key="2">
    <source>
        <dbReference type="SAM" id="Phobius"/>
    </source>
</evidence>
<comment type="caution">
    <text evidence="3">The sequence shown here is derived from an EMBL/GenBank/DDBJ whole genome shotgun (WGS) entry which is preliminary data.</text>
</comment>
<feature type="transmembrane region" description="Helical" evidence="2">
    <location>
        <begin position="72"/>
        <end position="94"/>
    </location>
</feature>
<keyword evidence="2" id="KW-0812">Transmembrane</keyword>
<keyword evidence="2" id="KW-1133">Transmembrane helix</keyword>
<keyword evidence="2" id="KW-0472">Membrane</keyword>
<feature type="compositionally biased region" description="Basic and acidic residues" evidence="1">
    <location>
        <begin position="117"/>
        <end position="134"/>
    </location>
</feature>
<protein>
    <submittedName>
        <fullName evidence="3">Uncharacterized protein</fullName>
    </submittedName>
</protein>
<organism evidence="3 4">
    <name type="scientific">Sparassis crispa</name>
    <dbReference type="NCBI Taxonomy" id="139825"/>
    <lineage>
        <taxon>Eukaryota</taxon>
        <taxon>Fungi</taxon>
        <taxon>Dikarya</taxon>
        <taxon>Basidiomycota</taxon>
        <taxon>Agaricomycotina</taxon>
        <taxon>Agaricomycetes</taxon>
        <taxon>Polyporales</taxon>
        <taxon>Sparassidaceae</taxon>
        <taxon>Sparassis</taxon>
    </lineage>
</organism>
<dbReference type="RefSeq" id="XP_027613674.1">
    <property type="nucleotide sequence ID" value="XM_027757873.1"/>
</dbReference>
<accession>A0A401GKR2</accession>
<dbReference type="InParanoid" id="A0A401GKR2"/>
<keyword evidence="4" id="KW-1185">Reference proteome</keyword>